<evidence type="ECO:0000256" key="1">
    <source>
        <dbReference type="ARBA" id="ARBA00010641"/>
    </source>
</evidence>
<dbReference type="InterPro" id="IPR013324">
    <property type="entry name" value="RNA_pol_sigma_r3/r4-like"/>
</dbReference>
<feature type="compositionally biased region" description="Polar residues" evidence="6">
    <location>
        <begin position="1"/>
        <end position="10"/>
    </location>
</feature>
<dbReference type="InterPro" id="IPR010982">
    <property type="entry name" value="Lambda_DNA-bd_dom_sf"/>
</dbReference>
<comment type="similarity">
    <text evidence="1">Belongs to the sigma-70 factor family. ECF subfamily.</text>
</comment>
<evidence type="ECO:0000256" key="2">
    <source>
        <dbReference type="ARBA" id="ARBA00023015"/>
    </source>
</evidence>
<keyword evidence="2" id="KW-0805">Transcription regulation</keyword>
<evidence type="ECO:0000256" key="4">
    <source>
        <dbReference type="ARBA" id="ARBA00023125"/>
    </source>
</evidence>
<evidence type="ECO:0000259" key="7">
    <source>
        <dbReference type="PROSITE" id="PS50943"/>
    </source>
</evidence>
<dbReference type="SUPFAM" id="SSF88659">
    <property type="entry name" value="Sigma3 and sigma4 domains of RNA polymerase sigma factors"/>
    <property type="match status" value="1"/>
</dbReference>
<evidence type="ECO:0000256" key="6">
    <source>
        <dbReference type="SAM" id="MobiDB-lite"/>
    </source>
</evidence>
<feature type="region of interest" description="Disordered" evidence="6">
    <location>
        <begin position="371"/>
        <end position="400"/>
    </location>
</feature>
<dbReference type="SMART" id="SM00530">
    <property type="entry name" value="HTH_XRE"/>
    <property type="match status" value="1"/>
</dbReference>
<dbReference type="RefSeq" id="WP_359776397.1">
    <property type="nucleotide sequence ID" value="NZ_JBEYRR010000003.1"/>
</dbReference>
<dbReference type="Proteomes" id="UP001553843">
    <property type="component" value="Unassembled WGS sequence"/>
</dbReference>
<feature type="region of interest" description="Disordered" evidence="6">
    <location>
        <begin position="1"/>
        <end position="154"/>
    </location>
</feature>
<dbReference type="CDD" id="cd00093">
    <property type="entry name" value="HTH_XRE"/>
    <property type="match status" value="1"/>
</dbReference>
<reference evidence="8 9" key="1">
    <citation type="submission" date="2024-06" db="EMBL/GenBank/DDBJ databases">
        <title>The Natural Products Discovery Center: Release of the First 8490 Sequenced Strains for Exploring Actinobacteria Biosynthetic Diversity.</title>
        <authorList>
            <person name="Kalkreuter E."/>
            <person name="Kautsar S.A."/>
            <person name="Yang D."/>
            <person name="Bader C.D."/>
            <person name="Teijaro C.N."/>
            <person name="Fluegel L."/>
            <person name="Davis C.M."/>
            <person name="Simpson J.R."/>
            <person name="Lauterbach L."/>
            <person name="Steele A.D."/>
            <person name="Gui C."/>
            <person name="Meng S."/>
            <person name="Li G."/>
            <person name="Viehrig K."/>
            <person name="Ye F."/>
            <person name="Su P."/>
            <person name="Kiefer A.F."/>
            <person name="Nichols A."/>
            <person name="Cepeda A.J."/>
            <person name="Yan W."/>
            <person name="Fan B."/>
            <person name="Jiang Y."/>
            <person name="Adhikari A."/>
            <person name="Zheng C.-J."/>
            <person name="Schuster L."/>
            <person name="Cowan T.M."/>
            <person name="Smanski M.J."/>
            <person name="Chevrette M.G."/>
            <person name="De Carvalho L.P.S."/>
            <person name="Shen B."/>
        </authorList>
    </citation>
    <scope>NUCLEOTIDE SEQUENCE [LARGE SCALE GENOMIC DNA]</scope>
    <source>
        <strain evidence="8 9">NPDC047833</strain>
    </source>
</reference>
<protein>
    <submittedName>
        <fullName evidence="8">Helix-turn-helix domain-containing protein</fullName>
    </submittedName>
</protein>
<gene>
    <name evidence="8" type="ORF">AB0887_03475</name>
</gene>
<feature type="compositionally biased region" description="Low complexity" evidence="6">
    <location>
        <begin position="129"/>
        <end position="144"/>
    </location>
</feature>
<accession>A0ABV3LNI0</accession>
<dbReference type="InterPro" id="IPR001387">
    <property type="entry name" value="Cro/C1-type_HTH"/>
</dbReference>
<organism evidence="8 9">
    <name type="scientific">Streptomyces huasconensis</name>
    <dbReference type="NCBI Taxonomy" id="1854574"/>
    <lineage>
        <taxon>Bacteria</taxon>
        <taxon>Bacillati</taxon>
        <taxon>Actinomycetota</taxon>
        <taxon>Actinomycetes</taxon>
        <taxon>Kitasatosporales</taxon>
        <taxon>Streptomycetaceae</taxon>
        <taxon>Streptomyces</taxon>
    </lineage>
</organism>
<dbReference type="InterPro" id="IPR039425">
    <property type="entry name" value="RNA_pol_sigma-70-like"/>
</dbReference>
<dbReference type="EMBL" id="JBEYRS010000001">
    <property type="protein sequence ID" value="MEW2361025.1"/>
    <property type="molecule type" value="Genomic_DNA"/>
</dbReference>
<dbReference type="PROSITE" id="PS50943">
    <property type="entry name" value="HTH_CROC1"/>
    <property type="match status" value="1"/>
</dbReference>
<evidence type="ECO:0000256" key="5">
    <source>
        <dbReference type="ARBA" id="ARBA00023163"/>
    </source>
</evidence>
<comment type="caution">
    <text evidence="8">The sequence shown here is derived from an EMBL/GenBank/DDBJ whole genome shotgun (WGS) entry which is preliminary data.</text>
</comment>
<evidence type="ECO:0000256" key="3">
    <source>
        <dbReference type="ARBA" id="ARBA00023082"/>
    </source>
</evidence>
<dbReference type="PANTHER" id="PTHR43133:SF8">
    <property type="entry name" value="RNA POLYMERASE SIGMA FACTOR HI_1459-RELATED"/>
    <property type="match status" value="1"/>
</dbReference>
<dbReference type="SUPFAM" id="SSF47413">
    <property type="entry name" value="lambda repressor-like DNA-binding domains"/>
    <property type="match status" value="1"/>
</dbReference>
<dbReference type="PANTHER" id="PTHR43133">
    <property type="entry name" value="RNA POLYMERASE ECF-TYPE SIGMA FACTO"/>
    <property type="match status" value="1"/>
</dbReference>
<keyword evidence="9" id="KW-1185">Reference proteome</keyword>
<feature type="compositionally biased region" description="Basic and acidic residues" evidence="6">
    <location>
        <begin position="38"/>
        <end position="58"/>
    </location>
</feature>
<feature type="domain" description="HTH cro/C1-type" evidence="7">
    <location>
        <begin position="16"/>
        <end position="69"/>
    </location>
</feature>
<dbReference type="Gene3D" id="1.10.260.40">
    <property type="entry name" value="lambda repressor-like DNA-binding domains"/>
    <property type="match status" value="1"/>
</dbReference>
<proteinExistence type="inferred from homology"/>
<keyword evidence="4" id="KW-0238">DNA-binding</keyword>
<evidence type="ECO:0000313" key="9">
    <source>
        <dbReference type="Proteomes" id="UP001553843"/>
    </source>
</evidence>
<dbReference type="Gene3D" id="1.10.1740.10">
    <property type="match status" value="1"/>
</dbReference>
<dbReference type="InterPro" id="IPR013325">
    <property type="entry name" value="RNA_pol_sigma_r2"/>
</dbReference>
<feature type="compositionally biased region" description="Polar residues" evidence="6">
    <location>
        <begin position="107"/>
        <end position="117"/>
    </location>
</feature>
<keyword evidence="3" id="KW-0731">Sigma factor</keyword>
<sequence>MPQSPATSLPSPKERRRLREAKSLSQAALAARLGVSRETVRSWERGRTNPRGRTHEAYARFLTTAAEEQTGKTAPSPAPAPGPKTTPASASPASPAPPASPARRNPRTQPTEGARSTTRPEPPAKRAAKPQTPTAVTAAPAAVTGHPHRRPAPARRADLTPAQAFDALCQETAPTLVRQTYLLTGRRTLAQEAVERAFQQAWQRWPEVAVDRDPAGWVRAAAHEYALSPWHRFRPGLHFPDAPPAEPADRVLFGVLLSLSPAQRRALLLYDGIGLDLPDTAAETEASTPATANRLLYARELIAERLPDLADPETLHRRLGELGAAEKLGVPNPERVRVTGERRARLWTRAAIALTTLIVGATALTLRTAPTRYEPPQAPGKAISGVPARMGPGPLTHEDAELREKLRAELTTGPHRLTPQSK</sequence>
<keyword evidence="5" id="KW-0804">Transcription</keyword>
<dbReference type="SUPFAM" id="SSF88946">
    <property type="entry name" value="Sigma2 domain of RNA polymerase sigma factors"/>
    <property type="match status" value="1"/>
</dbReference>
<name>A0ABV3LNI0_9ACTN</name>
<evidence type="ECO:0000313" key="8">
    <source>
        <dbReference type="EMBL" id="MEW2361025.1"/>
    </source>
</evidence>
<dbReference type="Pfam" id="PF01381">
    <property type="entry name" value="HTH_3"/>
    <property type="match status" value="1"/>
</dbReference>